<name>A0A0G4KQP2_VERLO</name>
<feature type="signal peptide" evidence="1">
    <location>
        <begin position="1"/>
        <end position="17"/>
    </location>
</feature>
<dbReference type="PANTHER" id="PTHR37592:SF1">
    <property type="match status" value="1"/>
</dbReference>
<dbReference type="EMBL" id="CVQI01002780">
    <property type="protein sequence ID" value="CRK12118.1"/>
    <property type="molecule type" value="Genomic_DNA"/>
</dbReference>
<feature type="chain" id="PRO_5002565778" description="DUF7143 domain-containing protein" evidence="1">
    <location>
        <begin position="18"/>
        <end position="196"/>
    </location>
</feature>
<evidence type="ECO:0000313" key="3">
    <source>
        <dbReference type="EMBL" id="CRK12118.1"/>
    </source>
</evidence>
<reference evidence="4" key="1">
    <citation type="submission" date="2015-05" db="EMBL/GenBank/DDBJ databases">
        <authorList>
            <person name="Fogelqvist Johan"/>
        </authorList>
    </citation>
    <scope>NUCLEOTIDE SEQUENCE [LARGE SCALE GENOMIC DNA]</scope>
</reference>
<keyword evidence="1" id="KW-0732">Signal</keyword>
<evidence type="ECO:0000256" key="1">
    <source>
        <dbReference type="SAM" id="SignalP"/>
    </source>
</evidence>
<proteinExistence type="predicted"/>
<feature type="domain" description="DUF7143" evidence="2">
    <location>
        <begin position="33"/>
        <end position="195"/>
    </location>
</feature>
<evidence type="ECO:0000259" key="2">
    <source>
        <dbReference type="Pfam" id="PF23631"/>
    </source>
</evidence>
<evidence type="ECO:0000313" key="4">
    <source>
        <dbReference type="Proteomes" id="UP000045706"/>
    </source>
</evidence>
<dbReference type="Pfam" id="PF23631">
    <property type="entry name" value="DUF7143"/>
    <property type="match status" value="1"/>
</dbReference>
<dbReference type="AlphaFoldDB" id="A0A0G4KQP2"/>
<protein>
    <recommendedName>
        <fullName evidence="2">DUF7143 domain-containing protein</fullName>
    </recommendedName>
</protein>
<dbReference type="InterPro" id="IPR055567">
    <property type="entry name" value="DUF7143"/>
</dbReference>
<organism evidence="3 4">
    <name type="scientific">Verticillium longisporum</name>
    <name type="common">Verticillium dahliae var. longisporum</name>
    <dbReference type="NCBI Taxonomy" id="100787"/>
    <lineage>
        <taxon>Eukaryota</taxon>
        <taxon>Fungi</taxon>
        <taxon>Dikarya</taxon>
        <taxon>Ascomycota</taxon>
        <taxon>Pezizomycotina</taxon>
        <taxon>Sordariomycetes</taxon>
        <taxon>Hypocreomycetidae</taxon>
        <taxon>Glomerellales</taxon>
        <taxon>Plectosphaerellaceae</taxon>
        <taxon>Verticillium</taxon>
    </lineage>
</organism>
<dbReference type="PANTHER" id="PTHR37592">
    <property type="match status" value="1"/>
</dbReference>
<dbReference type="Proteomes" id="UP000045706">
    <property type="component" value="Unassembled WGS sequence"/>
</dbReference>
<gene>
    <name evidence="3" type="ORF">BN1723_009604</name>
</gene>
<accession>A0A0G4KQP2</accession>
<sequence>MQFSVAIMAASASVALAASSWSLFRRQANACFITGTTALPAIVEEDVAGFQDLVTCDASTTTIQGIPDVQAGNVKFSSVNFADAAAGGVSPLQFALNTFATTEPLADNDLNTFTNQLVVYLATEAGIRSNGGDVGQIKIPKFFLEMQVSRIRVAQGDTPAEAGLQVDHLRDKVLTNGAAEDQALKDQVTQLAAQTA</sequence>